<evidence type="ECO:0000259" key="5">
    <source>
        <dbReference type="Pfam" id="PF13511"/>
    </source>
</evidence>
<evidence type="ECO:0000313" key="7">
    <source>
        <dbReference type="Proteomes" id="UP000760480"/>
    </source>
</evidence>
<feature type="domain" description="Transglycosylase SLT" evidence="4">
    <location>
        <begin position="108"/>
        <end position="203"/>
    </location>
</feature>
<sequence>MKRLLLAGLVPVALALAGPAQADIYAFVDSNGVRHLSNVPNDPRYKLVMRTPAYSKKAAQSSSFAPSNLYGPGGKLITPRNYTSRASRARLSRTGENNRQRYTPDVNRIAAQYRLDPALMHAVISAESSYNPWAVSPKGAMGLMQLMPGTAERFGVSNAYDPVANMHGGARYLRWLLDQFNDTRLAVAAYNAGEGAVQKYGNQIPPYRETQTYVDRVLSFYQQYRTDGLYYAGASGGSLALNNAGGYYPGRTGGGVTIITPRTNRTMRTPQTTYLRPTGQQVIVGNSSTRRPTVTPSNSLFAGNDR</sequence>
<dbReference type="Pfam" id="PF01464">
    <property type="entry name" value="SLT"/>
    <property type="match status" value="1"/>
</dbReference>
<evidence type="ECO:0000256" key="3">
    <source>
        <dbReference type="SAM" id="SignalP"/>
    </source>
</evidence>
<dbReference type="PANTHER" id="PTHR37423:SF2">
    <property type="entry name" value="MEMBRANE-BOUND LYTIC MUREIN TRANSGLYCOSYLASE C"/>
    <property type="match status" value="1"/>
</dbReference>
<comment type="similarity">
    <text evidence="1">Belongs to the transglycosylase Slt family.</text>
</comment>
<dbReference type="RefSeq" id="WP_169248573.1">
    <property type="nucleotide sequence ID" value="NZ_SPMZ01000024.1"/>
</dbReference>
<evidence type="ECO:0000256" key="2">
    <source>
        <dbReference type="SAM" id="MobiDB-lite"/>
    </source>
</evidence>
<dbReference type="InterPro" id="IPR023346">
    <property type="entry name" value="Lysozyme-like_dom_sf"/>
</dbReference>
<accession>A0ABX1TLK3</accession>
<dbReference type="InterPro" id="IPR000189">
    <property type="entry name" value="Transglyc_AS"/>
</dbReference>
<organism evidence="6 7">
    <name type="scientific">Candidatus Competibacter phosphatis</name>
    <dbReference type="NCBI Taxonomy" id="221280"/>
    <lineage>
        <taxon>Bacteria</taxon>
        <taxon>Pseudomonadati</taxon>
        <taxon>Pseudomonadota</taxon>
        <taxon>Gammaproteobacteria</taxon>
        <taxon>Candidatus Competibacteraceae</taxon>
        <taxon>Candidatus Competibacter</taxon>
    </lineage>
</organism>
<feature type="domain" description="DUF4124" evidence="5">
    <location>
        <begin position="13"/>
        <end position="43"/>
    </location>
</feature>
<dbReference type="Gene3D" id="1.10.530.10">
    <property type="match status" value="1"/>
</dbReference>
<protein>
    <submittedName>
        <fullName evidence="6">DUF4124 domain-containing protein</fullName>
    </submittedName>
</protein>
<name>A0ABX1TLK3_9GAMM</name>
<dbReference type="EMBL" id="SPMZ01000024">
    <property type="protein sequence ID" value="NMQ19310.1"/>
    <property type="molecule type" value="Genomic_DNA"/>
</dbReference>
<dbReference type="PANTHER" id="PTHR37423">
    <property type="entry name" value="SOLUBLE LYTIC MUREIN TRANSGLYCOSYLASE-RELATED"/>
    <property type="match status" value="1"/>
</dbReference>
<proteinExistence type="inferred from homology"/>
<dbReference type="Pfam" id="PF13511">
    <property type="entry name" value="DUF4124"/>
    <property type="match status" value="1"/>
</dbReference>
<feature type="signal peptide" evidence="3">
    <location>
        <begin position="1"/>
        <end position="22"/>
    </location>
</feature>
<dbReference type="InterPro" id="IPR025392">
    <property type="entry name" value="DUF4124"/>
</dbReference>
<dbReference type="InterPro" id="IPR008258">
    <property type="entry name" value="Transglycosylase_SLT_dom_1"/>
</dbReference>
<reference evidence="6 7" key="1">
    <citation type="submission" date="2019-03" db="EMBL/GenBank/DDBJ databases">
        <title>Metabolic reconstructions from genomes of highly enriched 'Candidatus Accumulibacter' and 'Candidatus Competibacter' bioreactor populations.</title>
        <authorList>
            <person name="Annavajhala M.K."/>
            <person name="Welles L."/>
            <person name="Abbas B."/>
            <person name="Sorokin D."/>
            <person name="Park H."/>
            <person name="Van Loosdrecht M."/>
            <person name="Chandran K."/>
        </authorList>
    </citation>
    <scope>NUCLEOTIDE SEQUENCE [LARGE SCALE GENOMIC DNA]</scope>
    <source>
        <strain evidence="6 7">SBR_G</strain>
    </source>
</reference>
<feature type="chain" id="PRO_5046325392" evidence="3">
    <location>
        <begin position="23"/>
        <end position="306"/>
    </location>
</feature>
<evidence type="ECO:0000256" key="1">
    <source>
        <dbReference type="ARBA" id="ARBA00007734"/>
    </source>
</evidence>
<dbReference type="PROSITE" id="PS00922">
    <property type="entry name" value="TRANSGLYCOSYLASE"/>
    <property type="match status" value="1"/>
</dbReference>
<dbReference type="Proteomes" id="UP000760480">
    <property type="component" value="Unassembled WGS sequence"/>
</dbReference>
<evidence type="ECO:0000259" key="4">
    <source>
        <dbReference type="Pfam" id="PF01464"/>
    </source>
</evidence>
<comment type="caution">
    <text evidence="6">The sequence shown here is derived from an EMBL/GenBank/DDBJ whole genome shotgun (WGS) entry which is preliminary data.</text>
</comment>
<gene>
    <name evidence="6" type="ORF">E4P82_08980</name>
</gene>
<evidence type="ECO:0000313" key="6">
    <source>
        <dbReference type="EMBL" id="NMQ19310.1"/>
    </source>
</evidence>
<keyword evidence="7" id="KW-1185">Reference proteome</keyword>
<feature type="region of interest" description="Disordered" evidence="2">
    <location>
        <begin position="286"/>
        <end position="306"/>
    </location>
</feature>
<keyword evidence="3" id="KW-0732">Signal</keyword>
<dbReference type="CDD" id="cd00254">
    <property type="entry name" value="LT-like"/>
    <property type="match status" value="1"/>
</dbReference>
<dbReference type="SUPFAM" id="SSF53955">
    <property type="entry name" value="Lysozyme-like"/>
    <property type="match status" value="1"/>
</dbReference>